<organism evidence="3 4">
    <name type="scientific">Propioniciclava soli</name>
    <dbReference type="NCBI Taxonomy" id="2775081"/>
    <lineage>
        <taxon>Bacteria</taxon>
        <taxon>Bacillati</taxon>
        <taxon>Actinomycetota</taxon>
        <taxon>Actinomycetes</taxon>
        <taxon>Propionibacteriales</taxon>
        <taxon>Propionibacteriaceae</taxon>
        <taxon>Propioniciclava</taxon>
    </lineage>
</organism>
<dbReference type="Gene3D" id="3.30.70.2520">
    <property type="match status" value="1"/>
</dbReference>
<sequence length="429" mass="45993">MRWSNWADTSSVCGIEVAEPAATAEVSALLREASEHGRRVRPIGAGHSFSAVARPVDLAVDLRRLCGVRVIADGGGRVRVGAGIVLGDLNAALAAHGLALPNLGDIDRQRLAGALATGTHGTGGRLHGLASAVTGLTLVTPDGQIHATAPGDGLFEAARISLGALGVVTEVELATVPAFRLRAEEGPEPLDAVLADVDAFVASADHAEFFWFPHTRVASTRRNHRVDDGGGRPLPRWQSHLSDHLLGNRAYELVNRVGAARPGWVPALNRLSAATLGRRTYTDASAQVFCSERSVRFAESEYALPRAAVVPALRDLRAWFDRTRAAVTFPLEVRFLAADDVWLSGAQGRATAYVACHQHVRGGFADVFAAFETIMAAYDGRPHWGKLHTVDAARLAELHPHFEDFLAVRERCDPARVLTNPHLERILGP</sequence>
<dbReference type="InterPro" id="IPR016169">
    <property type="entry name" value="FAD-bd_PCMH_sub2"/>
</dbReference>
<dbReference type="InterPro" id="IPR016166">
    <property type="entry name" value="FAD-bd_PCMH"/>
</dbReference>
<evidence type="ECO:0000313" key="4">
    <source>
        <dbReference type="Proteomes" id="UP001434337"/>
    </source>
</evidence>
<feature type="domain" description="FAD-binding PCMH-type" evidence="2">
    <location>
        <begin position="10"/>
        <end position="178"/>
    </location>
</feature>
<dbReference type="InterPro" id="IPR016167">
    <property type="entry name" value="FAD-bd_PCMH_sub1"/>
</dbReference>
<dbReference type="Pfam" id="PF04030">
    <property type="entry name" value="ALO"/>
    <property type="match status" value="1"/>
</dbReference>
<keyword evidence="1" id="KW-0560">Oxidoreductase</keyword>
<dbReference type="Gene3D" id="3.30.43.10">
    <property type="entry name" value="Uridine Diphospho-n-acetylenolpyruvylglucosamine Reductase, domain 2"/>
    <property type="match status" value="1"/>
</dbReference>
<evidence type="ECO:0000313" key="3">
    <source>
        <dbReference type="EMBL" id="WZW99733.1"/>
    </source>
</evidence>
<dbReference type="InterPro" id="IPR006094">
    <property type="entry name" value="Oxid_FAD_bind_N"/>
</dbReference>
<dbReference type="EMBL" id="CP115965">
    <property type="protein sequence ID" value="WZW99733.1"/>
    <property type="molecule type" value="Genomic_DNA"/>
</dbReference>
<dbReference type="PIRSF" id="PIRSF000136">
    <property type="entry name" value="LGO_GLO"/>
    <property type="match status" value="1"/>
</dbReference>
<keyword evidence="4" id="KW-1185">Reference proteome</keyword>
<dbReference type="PANTHER" id="PTHR43762">
    <property type="entry name" value="L-GULONOLACTONE OXIDASE"/>
    <property type="match status" value="1"/>
</dbReference>
<name>A0ABZ3CB09_9ACTN</name>
<dbReference type="Pfam" id="PF01565">
    <property type="entry name" value="FAD_binding_4"/>
    <property type="match status" value="1"/>
</dbReference>
<reference evidence="3 4" key="1">
    <citation type="journal article" date="2023" name="Environ Microbiome">
        <title>A coral-associated actinobacterium mitigates coral bleaching under heat stress.</title>
        <authorList>
            <person name="Li J."/>
            <person name="Zou Y."/>
            <person name="Li Q."/>
            <person name="Zhang J."/>
            <person name="Bourne D.G."/>
            <person name="Lyu Y."/>
            <person name="Liu C."/>
            <person name="Zhang S."/>
        </authorList>
    </citation>
    <scope>NUCLEOTIDE SEQUENCE [LARGE SCALE GENOMIC DNA]</scope>
    <source>
        <strain evidence="3 4">SCSIO 13291</strain>
    </source>
</reference>
<dbReference type="InterPro" id="IPR016171">
    <property type="entry name" value="Vanillyl_alc_oxidase_C-sub2"/>
</dbReference>
<evidence type="ECO:0000259" key="2">
    <source>
        <dbReference type="PROSITE" id="PS51387"/>
    </source>
</evidence>
<protein>
    <submittedName>
        <fullName evidence="3">D-arabinono-1,4-lactone oxidase</fullName>
    </submittedName>
</protein>
<dbReference type="NCBIfam" id="TIGR01679">
    <property type="entry name" value="bact_FAD_ox"/>
    <property type="match status" value="1"/>
</dbReference>
<evidence type="ECO:0000256" key="1">
    <source>
        <dbReference type="ARBA" id="ARBA00023002"/>
    </source>
</evidence>
<dbReference type="Gene3D" id="3.30.465.10">
    <property type="match status" value="1"/>
</dbReference>
<dbReference type="RefSeq" id="WP_342373276.1">
    <property type="nucleotide sequence ID" value="NZ_CP115965.1"/>
</dbReference>
<accession>A0ABZ3CB09</accession>
<proteinExistence type="predicted"/>
<dbReference type="Gene3D" id="1.10.45.10">
    <property type="entry name" value="Vanillyl-alcohol Oxidase, Chain A, domain 4"/>
    <property type="match status" value="1"/>
</dbReference>
<dbReference type="PANTHER" id="PTHR43762:SF1">
    <property type="entry name" value="D-ARABINONO-1,4-LACTONE OXIDASE"/>
    <property type="match status" value="1"/>
</dbReference>
<dbReference type="Gene3D" id="3.30.70.2530">
    <property type="match status" value="1"/>
</dbReference>
<dbReference type="SUPFAM" id="SSF56176">
    <property type="entry name" value="FAD-binding/transporter-associated domain-like"/>
    <property type="match status" value="1"/>
</dbReference>
<dbReference type="Proteomes" id="UP001434337">
    <property type="component" value="Chromosome"/>
</dbReference>
<dbReference type="InterPro" id="IPR010031">
    <property type="entry name" value="FAD_lactone_oxidase-like"/>
</dbReference>
<dbReference type="InterPro" id="IPR007173">
    <property type="entry name" value="ALO_C"/>
</dbReference>
<dbReference type="PROSITE" id="PS51387">
    <property type="entry name" value="FAD_PCMH"/>
    <property type="match status" value="1"/>
</dbReference>
<gene>
    <name evidence="3" type="ORF">PCC79_05930</name>
</gene>
<dbReference type="InterPro" id="IPR036318">
    <property type="entry name" value="FAD-bd_PCMH-like_sf"/>
</dbReference>